<keyword evidence="4 6" id="KW-0658">Purine biosynthesis</keyword>
<dbReference type="AlphaFoldDB" id="A0A380WMV0"/>
<dbReference type="InterPro" id="IPR036604">
    <property type="entry name" value="PurS-like_sf"/>
</dbReference>
<organism evidence="7 8">
    <name type="scientific">Aminobacter aminovorans</name>
    <name type="common">Chelatobacter heintzii</name>
    <dbReference type="NCBI Taxonomy" id="83263"/>
    <lineage>
        <taxon>Bacteria</taxon>
        <taxon>Pseudomonadati</taxon>
        <taxon>Pseudomonadota</taxon>
        <taxon>Alphaproteobacteria</taxon>
        <taxon>Hyphomicrobiales</taxon>
        <taxon>Phyllobacteriaceae</taxon>
        <taxon>Aminobacter</taxon>
    </lineage>
</organism>
<evidence type="ECO:0000256" key="1">
    <source>
        <dbReference type="ARBA" id="ARBA00022490"/>
    </source>
</evidence>
<dbReference type="PANTHER" id="PTHR34696">
    <property type="entry name" value="PHOSPHORIBOSYLFORMYLGLYCINAMIDINE SYNTHASE SUBUNIT PURS"/>
    <property type="match status" value="1"/>
</dbReference>
<comment type="function">
    <text evidence="6">Part of the phosphoribosylformylglycinamidine synthase complex involved in the purines biosynthetic pathway. Catalyzes the ATP-dependent conversion of formylglycinamide ribonucleotide (FGAR) and glutamine to yield formylglycinamidine ribonucleotide (FGAM) and glutamate. The FGAM synthase complex is composed of three subunits. PurQ produces an ammonia molecule by converting glutamine to glutamate. PurL transfers the ammonia molecule to FGAR to form FGAM in an ATP-dependent manner. PurS interacts with PurQ and PurL and is thought to assist in the transfer of the ammonia molecule from PurQ to PurL.</text>
</comment>
<sequence>MPVIKARVTVTLKNGVLDPQGKAIEHALDGLGFGGVGSVRQGKVFDVEIEGADKAKAEADLNAMCEKLLANTVIENYAVEIA</sequence>
<dbReference type="Pfam" id="PF02700">
    <property type="entry name" value="PurS"/>
    <property type="match status" value="1"/>
</dbReference>
<dbReference type="Gene3D" id="3.30.1280.10">
    <property type="entry name" value="Phosphoribosylformylglycinamidine synthase subunit PurS"/>
    <property type="match status" value="1"/>
</dbReference>
<keyword evidence="2 6" id="KW-0436">Ligase</keyword>
<comment type="similarity">
    <text evidence="6">Belongs to the PurS family.</text>
</comment>
<dbReference type="Proteomes" id="UP000254701">
    <property type="component" value="Unassembled WGS sequence"/>
</dbReference>
<dbReference type="GO" id="GO:0004642">
    <property type="term" value="F:phosphoribosylformylglycinamidine synthase activity"/>
    <property type="evidence" value="ECO:0007669"/>
    <property type="project" value="UniProtKB-UniRule"/>
</dbReference>
<reference evidence="7 8" key="1">
    <citation type="submission" date="2018-06" db="EMBL/GenBank/DDBJ databases">
        <authorList>
            <consortium name="Pathogen Informatics"/>
            <person name="Doyle S."/>
        </authorList>
    </citation>
    <scope>NUCLEOTIDE SEQUENCE [LARGE SCALE GENOMIC DNA]</scope>
    <source>
        <strain evidence="7 8">NCTC10684</strain>
    </source>
</reference>
<evidence type="ECO:0000313" key="8">
    <source>
        <dbReference type="Proteomes" id="UP000254701"/>
    </source>
</evidence>
<evidence type="ECO:0000256" key="6">
    <source>
        <dbReference type="HAMAP-Rule" id="MF_01926"/>
    </source>
</evidence>
<protein>
    <recommendedName>
        <fullName evidence="6">Phosphoribosylformylglycinamidine synthase subunit PurS</fullName>
        <shortName evidence="6">FGAM synthase</shortName>
        <ecNumber evidence="6">6.3.5.3</ecNumber>
    </recommendedName>
    <alternativeName>
        <fullName evidence="6">Formylglycinamide ribonucleotide amidotransferase subunit III</fullName>
        <shortName evidence="6">FGAR amidotransferase III</shortName>
        <shortName evidence="6">FGAR-AT III</shortName>
    </alternativeName>
    <alternativeName>
        <fullName evidence="6">Phosphoribosylformylglycinamidine synthase subunit III</fullName>
    </alternativeName>
</protein>
<dbReference type="InterPro" id="IPR003850">
    <property type="entry name" value="PurS"/>
</dbReference>
<evidence type="ECO:0000256" key="5">
    <source>
        <dbReference type="ARBA" id="ARBA00022840"/>
    </source>
</evidence>
<comment type="subunit">
    <text evidence="6">Part of the FGAM synthase complex composed of 1 PurL, 1 PurQ and 2 PurS subunits.</text>
</comment>
<dbReference type="GO" id="GO:0005737">
    <property type="term" value="C:cytoplasm"/>
    <property type="evidence" value="ECO:0007669"/>
    <property type="project" value="UniProtKB-SubCell"/>
</dbReference>
<evidence type="ECO:0000313" key="7">
    <source>
        <dbReference type="EMBL" id="SUU90333.1"/>
    </source>
</evidence>
<keyword evidence="3 6" id="KW-0547">Nucleotide-binding</keyword>
<evidence type="ECO:0000256" key="3">
    <source>
        <dbReference type="ARBA" id="ARBA00022741"/>
    </source>
</evidence>
<keyword evidence="1 6" id="KW-0963">Cytoplasm</keyword>
<evidence type="ECO:0000256" key="2">
    <source>
        <dbReference type="ARBA" id="ARBA00022598"/>
    </source>
</evidence>
<keyword evidence="5 6" id="KW-0067">ATP-binding</keyword>
<dbReference type="NCBIfam" id="NF004630">
    <property type="entry name" value="PRK05974.1"/>
    <property type="match status" value="1"/>
</dbReference>
<dbReference type="GO" id="GO:0006189">
    <property type="term" value="P:'de novo' IMP biosynthetic process"/>
    <property type="evidence" value="ECO:0007669"/>
    <property type="project" value="UniProtKB-UniRule"/>
</dbReference>
<gene>
    <name evidence="7" type="primary">yexA</name>
    <name evidence="6" type="synonym">purS</name>
    <name evidence="7" type="ORF">NCTC10684_03587</name>
</gene>
<comment type="catalytic activity">
    <reaction evidence="6">
        <text>N(2)-formyl-N(1)-(5-phospho-beta-D-ribosyl)glycinamide + L-glutamine + ATP + H2O = 2-formamido-N(1)-(5-O-phospho-beta-D-ribosyl)acetamidine + L-glutamate + ADP + phosphate + H(+)</text>
        <dbReference type="Rhea" id="RHEA:17129"/>
        <dbReference type="ChEBI" id="CHEBI:15377"/>
        <dbReference type="ChEBI" id="CHEBI:15378"/>
        <dbReference type="ChEBI" id="CHEBI:29985"/>
        <dbReference type="ChEBI" id="CHEBI:30616"/>
        <dbReference type="ChEBI" id="CHEBI:43474"/>
        <dbReference type="ChEBI" id="CHEBI:58359"/>
        <dbReference type="ChEBI" id="CHEBI:147286"/>
        <dbReference type="ChEBI" id="CHEBI:147287"/>
        <dbReference type="ChEBI" id="CHEBI:456216"/>
        <dbReference type="EC" id="6.3.5.3"/>
    </reaction>
</comment>
<comment type="subcellular location">
    <subcellularLocation>
        <location evidence="6">Cytoplasm</location>
    </subcellularLocation>
</comment>
<dbReference type="EC" id="6.3.5.3" evidence="6"/>
<proteinExistence type="inferred from homology"/>
<evidence type="ECO:0000256" key="4">
    <source>
        <dbReference type="ARBA" id="ARBA00022755"/>
    </source>
</evidence>
<dbReference type="HAMAP" id="MF_01926">
    <property type="entry name" value="PurS"/>
    <property type="match status" value="1"/>
</dbReference>
<dbReference type="EMBL" id="UFSM01000001">
    <property type="protein sequence ID" value="SUU90333.1"/>
    <property type="molecule type" value="Genomic_DNA"/>
</dbReference>
<name>A0A380WMV0_AMIAI</name>
<dbReference type="NCBIfam" id="TIGR00302">
    <property type="entry name" value="phosphoribosylformylglycinamidine synthase subunit PurS"/>
    <property type="match status" value="1"/>
</dbReference>
<dbReference type="PANTHER" id="PTHR34696:SF1">
    <property type="entry name" value="PHOSPHORIBOSYLFORMYLGLYCINAMIDINE SYNTHASE SUBUNIT PURS"/>
    <property type="match status" value="1"/>
</dbReference>
<dbReference type="UniPathway" id="UPA00074">
    <property type="reaction ID" value="UER00128"/>
</dbReference>
<dbReference type="GO" id="GO:0005524">
    <property type="term" value="F:ATP binding"/>
    <property type="evidence" value="ECO:0007669"/>
    <property type="project" value="UniProtKB-UniRule"/>
</dbReference>
<dbReference type="SUPFAM" id="SSF82697">
    <property type="entry name" value="PurS-like"/>
    <property type="match status" value="1"/>
</dbReference>
<comment type="pathway">
    <text evidence="6">Purine metabolism; IMP biosynthesis via de novo pathway; 5-amino-1-(5-phospho-D-ribosyl)imidazole from N(2)-formyl-N(1)-(5-phospho-D-ribosyl)glycinamide: step 1/2.</text>
</comment>
<accession>A0A380WMV0</accession>